<organism evidence="3 4">
    <name type="scientific">Iphiclides podalirius</name>
    <name type="common">scarce swallowtail</name>
    <dbReference type="NCBI Taxonomy" id="110791"/>
    <lineage>
        <taxon>Eukaryota</taxon>
        <taxon>Metazoa</taxon>
        <taxon>Ecdysozoa</taxon>
        <taxon>Arthropoda</taxon>
        <taxon>Hexapoda</taxon>
        <taxon>Insecta</taxon>
        <taxon>Pterygota</taxon>
        <taxon>Neoptera</taxon>
        <taxon>Endopterygota</taxon>
        <taxon>Lepidoptera</taxon>
        <taxon>Glossata</taxon>
        <taxon>Ditrysia</taxon>
        <taxon>Papilionoidea</taxon>
        <taxon>Papilionidae</taxon>
        <taxon>Papilioninae</taxon>
        <taxon>Iphiclides</taxon>
    </lineage>
</organism>
<evidence type="ECO:0000259" key="2">
    <source>
        <dbReference type="Pfam" id="PF03435"/>
    </source>
</evidence>
<dbReference type="EMBL" id="OW152824">
    <property type="protein sequence ID" value="CAH2040657.1"/>
    <property type="molecule type" value="Genomic_DNA"/>
</dbReference>
<reference evidence="3" key="1">
    <citation type="submission" date="2022-03" db="EMBL/GenBank/DDBJ databases">
        <authorList>
            <person name="Martin H S."/>
        </authorList>
    </citation>
    <scope>NUCLEOTIDE SEQUENCE</scope>
</reference>
<dbReference type="PANTHER" id="PTHR12286">
    <property type="entry name" value="SACCHAROPINE DEHYDROGENASE-LIKE OXIDOREDUCTASE"/>
    <property type="match status" value="1"/>
</dbReference>
<accession>A0ABN8HUH1</accession>
<dbReference type="Pfam" id="PF03435">
    <property type="entry name" value="Sacchrp_dh_NADP"/>
    <property type="match status" value="1"/>
</dbReference>
<dbReference type="PANTHER" id="PTHR12286:SF5">
    <property type="entry name" value="SACCHAROPINE DEHYDROGENASE-LIKE OXIDOREDUCTASE"/>
    <property type="match status" value="1"/>
</dbReference>
<evidence type="ECO:0000313" key="4">
    <source>
        <dbReference type="Proteomes" id="UP000837857"/>
    </source>
</evidence>
<dbReference type="Gene3D" id="3.40.50.720">
    <property type="entry name" value="NAD(P)-binding Rossmann-like Domain"/>
    <property type="match status" value="1"/>
</dbReference>
<protein>
    <recommendedName>
        <fullName evidence="2">Saccharopine dehydrogenase NADP binding domain-containing protein</fullName>
    </recommendedName>
</protein>
<evidence type="ECO:0000256" key="1">
    <source>
        <dbReference type="ARBA" id="ARBA00038048"/>
    </source>
</evidence>
<dbReference type="SUPFAM" id="SSF51735">
    <property type="entry name" value="NAD(P)-binding Rossmann-fold domains"/>
    <property type="match status" value="1"/>
</dbReference>
<keyword evidence="4" id="KW-1185">Reference proteome</keyword>
<name>A0ABN8HUH1_9NEOP</name>
<gene>
    <name evidence="3" type="ORF">IPOD504_LOCUS2711</name>
</gene>
<feature type="domain" description="Saccharopine dehydrogenase NADP binding" evidence="2">
    <location>
        <begin position="40"/>
        <end position="119"/>
    </location>
</feature>
<comment type="similarity">
    <text evidence="1">Belongs to the saccharopine dehydrogenase family.</text>
</comment>
<dbReference type="Proteomes" id="UP000837857">
    <property type="component" value="Chromosome 12"/>
</dbReference>
<proteinExistence type="inferred from homology"/>
<dbReference type="InterPro" id="IPR005097">
    <property type="entry name" value="Sacchrp_dh_NADP-bd"/>
</dbReference>
<evidence type="ECO:0000313" key="3">
    <source>
        <dbReference type="EMBL" id="CAH2040657.1"/>
    </source>
</evidence>
<sequence length="249" mass="28542">MLTVCLVAWKRRMLLDHDNALAHSVIRTIEYFIMAGVDVSKIITIISDVKDENSLTNVTKRAKIVINCTGPNTLLSEYIVKACIQSGTHYVDISAELYHMLNVYRAYHKTAEAADVLIVPSCGFASIPTSTGLNLLDKYFEGSLHTVECYVQLHIPRECYFGGRNKALVHYGTWEAFVHEMYNMQKYKDLKKQTYPEIQKEPEPRELQKSFFHKREGSWWFPYPGPDAEVNSIGADVFSGEKWKETHLL</sequence>
<dbReference type="InterPro" id="IPR051276">
    <property type="entry name" value="Saccharopine_DH-like_oxidrdct"/>
</dbReference>
<dbReference type="InterPro" id="IPR036291">
    <property type="entry name" value="NAD(P)-bd_dom_sf"/>
</dbReference>
<feature type="non-terminal residue" evidence="3">
    <location>
        <position position="1"/>
    </location>
</feature>